<evidence type="ECO:0000313" key="2">
    <source>
        <dbReference type="Proteomes" id="UP000775872"/>
    </source>
</evidence>
<keyword evidence="2" id="KW-1185">Reference proteome</keyword>
<accession>A0A9N9Z3W1</accession>
<evidence type="ECO:0000313" key="1">
    <source>
        <dbReference type="EMBL" id="CAH0048581.1"/>
    </source>
</evidence>
<dbReference type="AlphaFoldDB" id="A0A9N9Z3W1"/>
<proteinExistence type="predicted"/>
<dbReference type="Proteomes" id="UP000775872">
    <property type="component" value="Unassembled WGS sequence"/>
</dbReference>
<sequence>MDLGAQLGEVLIFIKVDVLGAAAASGAALLFRDGWAEGCILLPVKKTEGGRAGLISALGWGQILDPEEMAREGWGGQSGARVVAFKHELVAGEGGGLDEAAADGLGDDGVEAAAGAGDGDELLCQEVGQGEGEDLATGLMMYR</sequence>
<protein>
    <submittedName>
        <fullName evidence="1">Uncharacterized protein</fullName>
    </submittedName>
</protein>
<dbReference type="EMBL" id="CABFOC020000035">
    <property type="protein sequence ID" value="CAH0048581.1"/>
    <property type="molecule type" value="Genomic_DNA"/>
</dbReference>
<comment type="caution">
    <text evidence="1">The sequence shown here is derived from an EMBL/GenBank/DDBJ whole genome shotgun (WGS) entry which is preliminary data.</text>
</comment>
<name>A0A9N9Z3W1_9HYPO</name>
<organism evidence="1 2">
    <name type="scientific">Clonostachys solani</name>
    <dbReference type="NCBI Taxonomy" id="160281"/>
    <lineage>
        <taxon>Eukaryota</taxon>
        <taxon>Fungi</taxon>
        <taxon>Dikarya</taxon>
        <taxon>Ascomycota</taxon>
        <taxon>Pezizomycotina</taxon>
        <taxon>Sordariomycetes</taxon>
        <taxon>Hypocreomycetidae</taxon>
        <taxon>Hypocreales</taxon>
        <taxon>Bionectriaceae</taxon>
        <taxon>Clonostachys</taxon>
    </lineage>
</organism>
<reference evidence="1" key="1">
    <citation type="submission" date="2021-10" db="EMBL/GenBank/DDBJ databases">
        <authorList>
            <person name="Piombo E."/>
        </authorList>
    </citation>
    <scope>NUCLEOTIDE SEQUENCE</scope>
</reference>
<gene>
    <name evidence="1" type="ORF">CSOL1703_00000527</name>
</gene>